<feature type="compositionally biased region" description="Low complexity" evidence="1">
    <location>
        <begin position="31"/>
        <end position="40"/>
    </location>
</feature>
<dbReference type="PATRIC" id="fig|452652.3.peg.5231"/>
<dbReference type="EMBL" id="AP010968">
    <property type="protein sequence ID" value="BAJ31013.1"/>
    <property type="molecule type" value="Genomic_DNA"/>
</dbReference>
<dbReference type="STRING" id="452652.KSE_52370"/>
<keyword evidence="3" id="KW-1185">Reference proteome</keyword>
<dbReference type="RefSeq" id="WP_014138310.1">
    <property type="nucleotide sequence ID" value="NC_016109.1"/>
</dbReference>
<accession>E4NHN3</accession>
<dbReference type="KEGG" id="ksk:KSE_52370"/>
<evidence type="ECO:0008006" key="4">
    <source>
        <dbReference type="Google" id="ProtNLM"/>
    </source>
</evidence>
<sequence length="205" mass="20722">MHRFTIAVLGSALLLTAACSSSPESNQAGTSSGSPSPRSSLNLHAALLTPADLPGWYMAATQPTPGGENSDCPSLAGLTHDLGQPVLAELDQGTKPFPPSVTEYLSSGSIDTAKATFARAKQQATSCQAGLPGASSSMTAVPITTKGDDSFAVGADMGVVQSTQVAVRVGGTIMLIIYGVPSSNGTTDMGTLQGVVDKAAQKLQQ</sequence>
<dbReference type="Proteomes" id="UP000007076">
    <property type="component" value="Chromosome"/>
</dbReference>
<proteinExistence type="predicted"/>
<evidence type="ECO:0000313" key="2">
    <source>
        <dbReference type="EMBL" id="BAJ31013.1"/>
    </source>
</evidence>
<dbReference type="HOGENOM" id="CLU_1336038_0_0_11"/>
<reference evidence="2 3" key="1">
    <citation type="journal article" date="2010" name="DNA Res.">
        <title>Genome sequence of Kitasatospora setae NBRC 14216T: an evolutionary snapshot of the family Streptomycetaceae.</title>
        <authorList>
            <person name="Ichikawa N."/>
            <person name="Oguchi A."/>
            <person name="Ikeda H."/>
            <person name="Ishikawa J."/>
            <person name="Kitani S."/>
            <person name="Watanabe Y."/>
            <person name="Nakamura S."/>
            <person name="Katano Y."/>
            <person name="Kishi E."/>
            <person name="Sasagawa M."/>
            <person name="Ankai A."/>
            <person name="Fukui S."/>
            <person name="Hashimoto Y."/>
            <person name="Kamata S."/>
            <person name="Otoguro M."/>
            <person name="Tanikawa S."/>
            <person name="Nihira T."/>
            <person name="Horinouchi S."/>
            <person name="Ohnishi Y."/>
            <person name="Hayakawa M."/>
            <person name="Kuzuyama T."/>
            <person name="Arisawa A."/>
            <person name="Nomoto F."/>
            <person name="Miura H."/>
            <person name="Takahashi Y."/>
            <person name="Fujita N."/>
        </authorList>
    </citation>
    <scope>NUCLEOTIDE SEQUENCE [LARGE SCALE GENOMIC DNA]</scope>
    <source>
        <strain evidence="3">ATCC 33774 / DSM 43861 / JCM 3304 / KCC A-0304 / NBRC 14216 / KM-6054</strain>
    </source>
</reference>
<evidence type="ECO:0000256" key="1">
    <source>
        <dbReference type="SAM" id="MobiDB-lite"/>
    </source>
</evidence>
<dbReference type="PROSITE" id="PS51257">
    <property type="entry name" value="PROKAR_LIPOPROTEIN"/>
    <property type="match status" value="1"/>
</dbReference>
<gene>
    <name evidence="2" type="ordered locus">KSE_52370</name>
</gene>
<feature type="region of interest" description="Disordered" evidence="1">
    <location>
        <begin position="22"/>
        <end position="41"/>
    </location>
</feature>
<name>E4NHN3_KITSK</name>
<organism evidence="2 3">
    <name type="scientific">Kitasatospora setae (strain ATCC 33774 / DSM 43861 / JCM 3304 / KCC A-0304 / NBRC 14216 / KM-6054)</name>
    <name type="common">Streptomyces setae</name>
    <dbReference type="NCBI Taxonomy" id="452652"/>
    <lineage>
        <taxon>Bacteria</taxon>
        <taxon>Bacillati</taxon>
        <taxon>Actinomycetota</taxon>
        <taxon>Actinomycetes</taxon>
        <taxon>Kitasatosporales</taxon>
        <taxon>Streptomycetaceae</taxon>
        <taxon>Kitasatospora</taxon>
    </lineage>
</organism>
<protein>
    <recommendedName>
        <fullName evidence="4">PknH-like extracellular domain-containing protein</fullName>
    </recommendedName>
</protein>
<dbReference type="AlphaFoldDB" id="E4NHN3"/>
<evidence type="ECO:0000313" key="3">
    <source>
        <dbReference type="Proteomes" id="UP000007076"/>
    </source>
</evidence>